<evidence type="ECO:0000259" key="10">
    <source>
        <dbReference type="Pfam" id="PF02223"/>
    </source>
</evidence>
<accession>A0A2H8TXE8</accession>
<keyword evidence="9" id="KW-0067">ATP-binding</keyword>
<dbReference type="PANTHER" id="PTHR10344:SF1">
    <property type="entry name" value="THYMIDYLATE KINASE"/>
    <property type="match status" value="1"/>
</dbReference>
<dbReference type="InterPro" id="IPR027417">
    <property type="entry name" value="P-loop_NTPase"/>
</dbReference>
<dbReference type="GO" id="GO:0006235">
    <property type="term" value="P:dTTP biosynthetic process"/>
    <property type="evidence" value="ECO:0007669"/>
    <property type="project" value="TreeGrafter"/>
</dbReference>
<dbReference type="GO" id="GO:0005524">
    <property type="term" value="F:ATP binding"/>
    <property type="evidence" value="ECO:0007669"/>
    <property type="project" value="UniProtKB-KW"/>
</dbReference>
<dbReference type="PROSITE" id="PS01331">
    <property type="entry name" value="THYMIDYLATE_KINASE"/>
    <property type="match status" value="1"/>
</dbReference>
<evidence type="ECO:0000256" key="4">
    <source>
        <dbReference type="ARBA" id="ARBA00017144"/>
    </source>
</evidence>
<dbReference type="AlphaFoldDB" id="A0A2H8TXE8"/>
<dbReference type="GO" id="GO:0006233">
    <property type="term" value="P:dTDP biosynthetic process"/>
    <property type="evidence" value="ECO:0007669"/>
    <property type="project" value="InterPro"/>
</dbReference>
<dbReference type="EMBL" id="GFXV01006666">
    <property type="protein sequence ID" value="MBW18471.1"/>
    <property type="molecule type" value="Transcribed_RNA"/>
</dbReference>
<proteinExistence type="inferred from homology"/>
<evidence type="ECO:0000256" key="3">
    <source>
        <dbReference type="ARBA" id="ARBA00012980"/>
    </source>
</evidence>
<dbReference type="InterPro" id="IPR018094">
    <property type="entry name" value="Thymidylate_kinase"/>
</dbReference>
<dbReference type="Pfam" id="PF02223">
    <property type="entry name" value="Thymidylate_kin"/>
    <property type="match status" value="1"/>
</dbReference>
<evidence type="ECO:0000256" key="2">
    <source>
        <dbReference type="ARBA" id="ARBA00009776"/>
    </source>
</evidence>
<evidence type="ECO:0000256" key="1">
    <source>
        <dbReference type="ARBA" id="ARBA00004992"/>
    </source>
</evidence>
<dbReference type="InterPro" id="IPR039430">
    <property type="entry name" value="Thymidylate_kin-like_dom"/>
</dbReference>
<evidence type="ECO:0000313" key="11">
    <source>
        <dbReference type="EMBL" id="MBW18471.1"/>
    </source>
</evidence>
<dbReference type="GO" id="GO:0005829">
    <property type="term" value="C:cytosol"/>
    <property type="evidence" value="ECO:0007669"/>
    <property type="project" value="TreeGrafter"/>
</dbReference>
<gene>
    <name evidence="11" type="primary">DTYMK</name>
</gene>
<dbReference type="OrthoDB" id="425602at2759"/>
<dbReference type="CDD" id="cd01672">
    <property type="entry name" value="TMPK"/>
    <property type="match status" value="1"/>
</dbReference>
<evidence type="ECO:0000256" key="9">
    <source>
        <dbReference type="ARBA" id="ARBA00022840"/>
    </source>
</evidence>
<evidence type="ECO:0000256" key="6">
    <source>
        <dbReference type="ARBA" id="ARBA00022727"/>
    </source>
</evidence>
<feature type="domain" description="Thymidylate kinase-like" evidence="10">
    <location>
        <begin position="35"/>
        <end position="207"/>
    </location>
</feature>
<dbReference type="GO" id="GO:0006227">
    <property type="term" value="P:dUDP biosynthetic process"/>
    <property type="evidence" value="ECO:0007669"/>
    <property type="project" value="TreeGrafter"/>
</dbReference>
<evidence type="ECO:0000256" key="5">
    <source>
        <dbReference type="ARBA" id="ARBA00022679"/>
    </source>
</evidence>
<dbReference type="PANTHER" id="PTHR10344">
    <property type="entry name" value="THYMIDYLATE KINASE"/>
    <property type="match status" value="1"/>
</dbReference>
<dbReference type="GO" id="GO:0004798">
    <property type="term" value="F:dTMP kinase activity"/>
    <property type="evidence" value="ECO:0007669"/>
    <property type="project" value="UniProtKB-EC"/>
</dbReference>
<comment type="similarity">
    <text evidence="2">Belongs to the thymidylate kinase family.</text>
</comment>
<reference evidence="11" key="1">
    <citation type="submission" date="2017-10" db="EMBL/GenBank/DDBJ databases">
        <title>Transcriptome Assembly of Sugarcane Aphid Adults.</title>
        <authorList>
            <person name="Scully E.D."/>
            <person name="Palmer N.A."/>
            <person name="Geib S.M."/>
            <person name="Sarath G."/>
            <person name="Sattler S.E."/>
        </authorList>
    </citation>
    <scope>NUCLEOTIDE SEQUENCE</scope>
    <source>
        <tissue evidence="11">Whole body</tissue>
    </source>
</reference>
<dbReference type="InterPro" id="IPR018095">
    <property type="entry name" value="Thymidylate_kin_CS"/>
</dbReference>
<evidence type="ECO:0000256" key="8">
    <source>
        <dbReference type="ARBA" id="ARBA00022777"/>
    </source>
</evidence>
<dbReference type="Gene3D" id="3.40.50.300">
    <property type="entry name" value="P-loop containing nucleotide triphosphate hydrolases"/>
    <property type="match status" value="1"/>
</dbReference>
<protein>
    <recommendedName>
        <fullName evidence="4">Thymidylate kinase</fullName>
        <ecNumber evidence="3">2.7.4.9</ecNumber>
    </recommendedName>
</protein>
<organism evidence="11">
    <name type="scientific">Melanaphis sacchari</name>
    <dbReference type="NCBI Taxonomy" id="742174"/>
    <lineage>
        <taxon>Eukaryota</taxon>
        <taxon>Metazoa</taxon>
        <taxon>Ecdysozoa</taxon>
        <taxon>Arthropoda</taxon>
        <taxon>Hexapoda</taxon>
        <taxon>Insecta</taxon>
        <taxon>Pterygota</taxon>
        <taxon>Neoptera</taxon>
        <taxon>Paraneoptera</taxon>
        <taxon>Hemiptera</taxon>
        <taxon>Sternorrhyncha</taxon>
        <taxon>Aphidomorpha</taxon>
        <taxon>Aphidoidea</taxon>
        <taxon>Aphididae</taxon>
        <taxon>Aphidini</taxon>
        <taxon>Melanaphis</taxon>
    </lineage>
</organism>
<dbReference type="HAMAP" id="MF_00165">
    <property type="entry name" value="Thymidylate_kinase"/>
    <property type="match status" value="1"/>
</dbReference>
<name>A0A2H8TXE8_9HEMI</name>
<dbReference type="FunFam" id="3.40.50.300:FF:000679">
    <property type="entry name" value="Thymidylate kinase"/>
    <property type="match status" value="1"/>
</dbReference>
<sequence>MPSAAQHSSRSVSILSYKQFNKMTKSAVRGALIVLEGCDRSGKTTQCTKLVEALNSMKIPAKKISFPDRSTPIGSLINDYLSRKIELPDRSVHLLFTANRWELEPEIRKQIESGVTLIVDRYSYSGVVFTSAKQCVDFNWCCGPENGLPKPDLVLFLKLSTGEMVKRSGFGDERYENIEFQHKVDKNYDKFSNDNFIQVNAAQDISSLTDTLLKQVVKTIDTVKNQKLDNLVLQ</sequence>
<dbReference type="NCBIfam" id="TIGR00041">
    <property type="entry name" value="DTMP_kinase"/>
    <property type="match status" value="1"/>
</dbReference>
<keyword evidence="6" id="KW-0545">Nucleotide biosynthesis</keyword>
<keyword evidence="5" id="KW-0808">Transferase</keyword>
<evidence type="ECO:0000256" key="7">
    <source>
        <dbReference type="ARBA" id="ARBA00022741"/>
    </source>
</evidence>
<dbReference type="GO" id="GO:0005634">
    <property type="term" value="C:nucleus"/>
    <property type="evidence" value="ECO:0007669"/>
    <property type="project" value="TreeGrafter"/>
</dbReference>
<dbReference type="SUPFAM" id="SSF52540">
    <property type="entry name" value="P-loop containing nucleoside triphosphate hydrolases"/>
    <property type="match status" value="1"/>
</dbReference>
<dbReference type="EC" id="2.7.4.9" evidence="3"/>
<dbReference type="GO" id="GO:0005739">
    <property type="term" value="C:mitochondrion"/>
    <property type="evidence" value="ECO:0007669"/>
    <property type="project" value="TreeGrafter"/>
</dbReference>
<dbReference type="GO" id="GO:0004550">
    <property type="term" value="F:nucleoside diphosphate kinase activity"/>
    <property type="evidence" value="ECO:0007669"/>
    <property type="project" value="TreeGrafter"/>
</dbReference>
<comment type="pathway">
    <text evidence="1">Pyrimidine metabolism; dTTP biosynthesis.</text>
</comment>
<keyword evidence="8 11" id="KW-0418">Kinase</keyword>
<keyword evidence="7" id="KW-0547">Nucleotide-binding</keyword>